<keyword evidence="5" id="KW-1003">Cell membrane</keyword>
<dbReference type="NCBIfam" id="TIGR01397">
    <property type="entry name" value="fliM_switch"/>
    <property type="match status" value="1"/>
</dbReference>
<dbReference type="Pfam" id="PF01052">
    <property type="entry name" value="FliMN_C"/>
    <property type="match status" value="1"/>
</dbReference>
<keyword evidence="12" id="KW-0966">Cell projection</keyword>
<evidence type="ECO:0000259" key="11">
    <source>
        <dbReference type="Pfam" id="PF01052"/>
    </source>
</evidence>
<sequence>MENPLSQAEIDALVMSTGTNIRTYDFRRPSKFNKDLIRTLVLVHENLARLLQSYLSAGLRTWVQITVRSTNQYTFSEFTQLLPNPTIALSFRLNPLPGMCLLEISHNIAFAIVERVFGGPGSDLQPQRELTEIELGIIQRVVRDTFGPMKEAWRNVAEIDPAIEAVETNPVFIQIENPTEVVAAITLAVEIGEHLGHMTFAFPYSTVEPVLSRLSPQSWLAETKHKSPSDEESLRRAVQEAPLPVKALLGKTRMRLGEFLALQVGDVIRLDARVGGELPVFVGNKLAFQAKPGVVGERMAVQITRRVT</sequence>
<dbReference type="GO" id="GO:0050918">
    <property type="term" value="P:positive chemotaxis"/>
    <property type="evidence" value="ECO:0007669"/>
    <property type="project" value="TreeGrafter"/>
</dbReference>
<dbReference type="GO" id="GO:0071978">
    <property type="term" value="P:bacterial-type flagellum-dependent swarming motility"/>
    <property type="evidence" value="ECO:0007669"/>
    <property type="project" value="TreeGrafter"/>
</dbReference>
<keyword evidence="9" id="KW-0975">Bacterial flagellum</keyword>
<dbReference type="SUPFAM" id="SSF103039">
    <property type="entry name" value="CheC-like"/>
    <property type="match status" value="1"/>
</dbReference>
<dbReference type="SUPFAM" id="SSF101801">
    <property type="entry name" value="Surface presentation of antigens (SPOA)"/>
    <property type="match status" value="1"/>
</dbReference>
<evidence type="ECO:0000256" key="1">
    <source>
        <dbReference type="ARBA" id="ARBA00004117"/>
    </source>
</evidence>
<evidence type="ECO:0000256" key="4">
    <source>
        <dbReference type="ARBA" id="ARBA00021898"/>
    </source>
</evidence>
<dbReference type="PRINTS" id="PR00955">
    <property type="entry name" value="FLGMOTORFLIM"/>
</dbReference>
<dbReference type="InterPro" id="IPR036429">
    <property type="entry name" value="SpoA-like_sf"/>
</dbReference>
<keyword evidence="8" id="KW-0472">Membrane</keyword>
<dbReference type="EMBL" id="PIUK01000080">
    <property type="protein sequence ID" value="MBY6276429.1"/>
    <property type="molecule type" value="Genomic_DNA"/>
</dbReference>
<gene>
    <name evidence="12" type="primary">fliM</name>
    <name evidence="12" type="ORF">CWE10_09485</name>
</gene>
<evidence type="ECO:0000313" key="13">
    <source>
        <dbReference type="Proteomes" id="UP000732377"/>
    </source>
</evidence>
<evidence type="ECO:0000256" key="3">
    <source>
        <dbReference type="ARBA" id="ARBA00011049"/>
    </source>
</evidence>
<evidence type="ECO:0000256" key="8">
    <source>
        <dbReference type="ARBA" id="ARBA00023136"/>
    </source>
</evidence>
<dbReference type="RefSeq" id="WP_011197124.1">
    <property type="nucleotide sequence ID" value="NZ_JACSIR010000214.1"/>
</dbReference>
<comment type="subcellular location">
    <subcellularLocation>
        <location evidence="1">Bacterial flagellum basal body</location>
    </subcellularLocation>
    <subcellularLocation>
        <location evidence="2">Cell membrane</location>
        <topology evidence="2">Peripheral membrane protein</topology>
    </subcellularLocation>
</comment>
<evidence type="ECO:0000256" key="2">
    <source>
        <dbReference type="ARBA" id="ARBA00004202"/>
    </source>
</evidence>
<dbReference type="Proteomes" id="UP000732377">
    <property type="component" value="Unassembled WGS sequence"/>
</dbReference>
<protein>
    <recommendedName>
        <fullName evidence="4 10">Flagellar motor switch protein FliM</fullName>
    </recommendedName>
</protein>
<dbReference type="PIRSF" id="PIRSF002888">
    <property type="entry name" value="FliM"/>
    <property type="match status" value="1"/>
</dbReference>
<dbReference type="InterPro" id="IPR028976">
    <property type="entry name" value="CheC-like_sf"/>
</dbReference>
<evidence type="ECO:0000256" key="5">
    <source>
        <dbReference type="ARBA" id="ARBA00022475"/>
    </source>
</evidence>
<evidence type="ECO:0000256" key="6">
    <source>
        <dbReference type="ARBA" id="ARBA00022500"/>
    </source>
</evidence>
<dbReference type="CDD" id="cd17908">
    <property type="entry name" value="FliM"/>
    <property type="match status" value="1"/>
</dbReference>
<organism evidence="12 13">
    <name type="scientific">Symbiobacterium thermophilum</name>
    <dbReference type="NCBI Taxonomy" id="2734"/>
    <lineage>
        <taxon>Bacteria</taxon>
        <taxon>Bacillati</taxon>
        <taxon>Bacillota</taxon>
        <taxon>Clostridia</taxon>
        <taxon>Eubacteriales</taxon>
        <taxon>Symbiobacteriaceae</taxon>
        <taxon>Symbiobacterium</taxon>
    </lineage>
</organism>
<reference evidence="12" key="1">
    <citation type="submission" date="2017-11" db="EMBL/GenBank/DDBJ databases">
        <title>Three new genomes from thermophilic consortium.</title>
        <authorList>
            <person name="Quaggio R."/>
            <person name="Amgarten D."/>
            <person name="Setubal J.C."/>
        </authorList>
    </citation>
    <scope>NUCLEOTIDE SEQUENCE</scope>
    <source>
        <strain evidence="12">ZCTH01-B2</strain>
    </source>
</reference>
<evidence type="ECO:0000313" key="12">
    <source>
        <dbReference type="EMBL" id="MBY6276429.1"/>
    </source>
</evidence>
<evidence type="ECO:0000256" key="9">
    <source>
        <dbReference type="ARBA" id="ARBA00023143"/>
    </source>
</evidence>
<dbReference type="GO" id="GO:0003774">
    <property type="term" value="F:cytoskeletal motor activity"/>
    <property type="evidence" value="ECO:0007669"/>
    <property type="project" value="InterPro"/>
</dbReference>
<evidence type="ECO:0000256" key="7">
    <source>
        <dbReference type="ARBA" id="ARBA00022779"/>
    </source>
</evidence>
<dbReference type="Gene3D" id="2.30.330.10">
    <property type="entry name" value="SpoA-like"/>
    <property type="match status" value="1"/>
</dbReference>
<dbReference type="OMA" id="MRIEGRP"/>
<dbReference type="Gene3D" id="3.40.1550.10">
    <property type="entry name" value="CheC-like"/>
    <property type="match status" value="1"/>
</dbReference>
<dbReference type="Pfam" id="PF02154">
    <property type="entry name" value="FliM"/>
    <property type="match status" value="1"/>
</dbReference>
<feature type="domain" description="Flagellar motor switch protein FliN-like C-terminal" evidence="11">
    <location>
        <begin position="237"/>
        <end position="307"/>
    </location>
</feature>
<dbReference type="PANTHER" id="PTHR30034:SF6">
    <property type="entry name" value="YOP PROTEINS TRANSLOCATION PROTEIN Q"/>
    <property type="match status" value="1"/>
</dbReference>
<keyword evidence="7" id="KW-0283">Flagellar rotation</keyword>
<dbReference type="GO" id="GO:0005886">
    <property type="term" value="C:plasma membrane"/>
    <property type="evidence" value="ECO:0007669"/>
    <property type="project" value="UniProtKB-SubCell"/>
</dbReference>
<dbReference type="InterPro" id="IPR001689">
    <property type="entry name" value="Flag_FliM"/>
</dbReference>
<comment type="similarity">
    <text evidence="3">Belongs to the FliM family.</text>
</comment>
<comment type="caution">
    <text evidence="12">The sequence shown here is derived from an EMBL/GenBank/DDBJ whole genome shotgun (WGS) entry which is preliminary data.</text>
</comment>
<dbReference type="InterPro" id="IPR001543">
    <property type="entry name" value="FliN-like_C"/>
</dbReference>
<evidence type="ECO:0000256" key="10">
    <source>
        <dbReference type="NCBIfam" id="TIGR01397"/>
    </source>
</evidence>
<dbReference type="AlphaFoldDB" id="A0A953IBQ6"/>
<name>A0A953IBQ6_SYMTR</name>
<keyword evidence="12" id="KW-0969">Cilium</keyword>
<proteinExistence type="inferred from homology"/>
<keyword evidence="12" id="KW-0282">Flagellum</keyword>
<dbReference type="GO" id="GO:0009425">
    <property type="term" value="C:bacterial-type flagellum basal body"/>
    <property type="evidence" value="ECO:0007669"/>
    <property type="project" value="UniProtKB-SubCell"/>
</dbReference>
<keyword evidence="6" id="KW-0145">Chemotaxis</keyword>
<accession>A0A953IBQ6</accession>
<dbReference type="PANTHER" id="PTHR30034">
    <property type="entry name" value="FLAGELLAR MOTOR SWITCH PROTEIN FLIM"/>
    <property type="match status" value="1"/>
</dbReference>